<dbReference type="RefSeq" id="WP_369167740.1">
    <property type="nucleotide sequence ID" value="NZ_CP163439.1"/>
</dbReference>
<proteinExistence type="predicted"/>
<evidence type="ECO:0000313" key="1">
    <source>
        <dbReference type="EMBL" id="XDQ33207.1"/>
    </source>
</evidence>
<protein>
    <submittedName>
        <fullName evidence="1">Uncharacterized protein</fullName>
    </submittedName>
</protein>
<organism evidence="1">
    <name type="scientific">Streptomyces sp. R28</name>
    <dbReference type="NCBI Taxonomy" id="3238628"/>
    <lineage>
        <taxon>Bacteria</taxon>
        <taxon>Bacillati</taxon>
        <taxon>Actinomycetota</taxon>
        <taxon>Actinomycetes</taxon>
        <taxon>Kitasatosporales</taxon>
        <taxon>Streptomycetaceae</taxon>
        <taxon>Streptomyces</taxon>
    </lineage>
</organism>
<gene>
    <name evidence="1" type="ORF">AB5J49_07735</name>
</gene>
<accession>A0AB39PRB5</accession>
<dbReference type="AlphaFoldDB" id="A0AB39PRB5"/>
<dbReference type="EMBL" id="CP163439">
    <property type="protein sequence ID" value="XDQ33207.1"/>
    <property type="molecule type" value="Genomic_DNA"/>
</dbReference>
<name>A0AB39PRB5_9ACTN</name>
<sequence length="74" mass="8013">MDRQQILDLYEWEPGICFRHPNKGEVPTAHVETVRPAAGGIQDIRACAECVVAIELARAAAAARRTDDGQPEAG</sequence>
<reference evidence="1" key="1">
    <citation type="submission" date="2024-07" db="EMBL/GenBank/DDBJ databases">
        <authorList>
            <person name="Yu S.T."/>
        </authorList>
    </citation>
    <scope>NUCLEOTIDE SEQUENCE</scope>
    <source>
        <strain evidence="1">R28</strain>
    </source>
</reference>